<reference evidence="2 3" key="1">
    <citation type="submission" date="2022-09" db="EMBL/GenBank/DDBJ databases">
        <authorList>
            <person name="Palmer J.M."/>
        </authorList>
    </citation>
    <scope>NUCLEOTIDE SEQUENCE [LARGE SCALE GENOMIC DNA]</scope>
    <source>
        <strain evidence="2 3">DSM 7382</strain>
    </source>
</reference>
<dbReference type="AlphaFoldDB" id="A0AAW0GG20"/>
<dbReference type="EMBL" id="JASBNA010000012">
    <property type="protein sequence ID" value="KAK7687955.1"/>
    <property type="molecule type" value="Genomic_DNA"/>
</dbReference>
<feature type="region of interest" description="Disordered" evidence="1">
    <location>
        <begin position="332"/>
        <end position="363"/>
    </location>
</feature>
<name>A0AAW0GG20_9APHY</name>
<dbReference type="Proteomes" id="UP001385951">
    <property type="component" value="Unassembled WGS sequence"/>
</dbReference>
<comment type="caution">
    <text evidence="2">The sequence shown here is derived from an EMBL/GenBank/DDBJ whole genome shotgun (WGS) entry which is preliminary data.</text>
</comment>
<evidence type="ECO:0000313" key="2">
    <source>
        <dbReference type="EMBL" id="KAK7687955.1"/>
    </source>
</evidence>
<evidence type="ECO:0000256" key="1">
    <source>
        <dbReference type="SAM" id="MobiDB-lite"/>
    </source>
</evidence>
<proteinExistence type="predicted"/>
<sequence length="855" mass="96771">MSLPSPRISHISRTFEWPNHLEDLTKCLHLRLPDILSSDSIDLSGTDLASAVASKSLTSLTVPVDGSHSDALSSISNLIQVVITTLRQIKQVPDTLRVLCNLLFAALGKTISENISVILNTTFSLARTEDNINAMDNGKDTLDGFALLFASLPLYDDSDVSLLEQQGAADSESESGSYILGCKGLQTSADVPVFVVADRDNIIPLMTSTVYQRYVLSIDEPLVGLELSDSGSVRVNFAWLEQDDVQLVHIVRPMHDLEASPCLGVYDLTDMTHSLALSQFIISLRAQCSTILSTIRNTQYRSLCWRLDHRYINLRKNDTATDENVNIQRWLSECSPGPEDNETNSGLDEPPTEDSSIWRLPPPPPPPNLLMRTIISHGFSALPASAFTWLLDRRVEEIPNRPPLAEMEGRSTIQKMKDSYDGYMETAVIPDWDRAETDSTLLATSPCLKPQLDKLLSIHQENLDKQRDGQRINALDATTVSILEKKLDIFLAMSLFDTQDTCSTRYAHLRQIWDFFLYYFLVENHAAGIRNDVRFNVQVQLSRNQSVDKLRDVIRDDDLHTLLDDVKPKMTRFALDTRKFHCTTYELFNYNVSSDLRTDAAYNRGIWTVWELRSMFQRDNHNFISFLWTRAESEPTSGPCEIVALRRVPTELFGRAAPFPPDQMFVCGAGNHASATHLGNKSATQSEYVELPFILGVFQRPEDQALTAFRRLCIYMTSAVDMYTHLCKPGENIPVWGIYINGKQGDILMAQRCSESDRTFIIQRGTHSFDITDPFQAMQFASFLLRIRDSPDSQPFNANHEDKLVPWPQWTRASQERIPEEFKLTMPEAVDDPDWEADIFEPEPLCYPGHDSRRE</sequence>
<accession>A0AAW0GG20</accession>
<organism evidence="2 3">
    <name type="scientific">Cerrena zonata</name>
    <dbReference type="NCBI Taxonomy" id="2478898"/>
    <lineage>
        <taxon>Eukaryota</taxon>
        <taxon>Fungi</taxon>
        <taxon>Dikarya</taxon>
        <taxon>Basidiomycota</taxon>
        <taxon>Agaricomycotina</taxon>
        <taxon>Agaricomycetes</taxon>
        <taxon>Polyporales</taxon>
        <taxon>Cerrenaceae</taxon>
        <taxon>Cerrena</taxon>
    </lineage>
</organism>
<gene>
    <name evidence="2" type="ORF">QCA50_009174</name>
</gene>
<keyword evidence="3" id="KW-1185">Reference proteome</keyword>
<evidence type="ECO:0000313" key="3">
    <source>
        <dbReference type="Proteomes" id="UP001385951"/>
    </source>
</evidence>
<protein>
    <submittedName>
        <fullName evidence="2">Uncharacterized protein</fullName>
    </submittedName>
</protein>